<dbReference type="PANTHER" id="PTHR47965">
    <property type="entry name" value="ASPARTYL PROTEASE-RELATED"/>
    <property type="match status" value="1"/>
</dbReference>
<evidence type="ECO:0000259" key="6">
    <source>
        <dbReference type="PROSITE" id="PS51767"/>
    </source>
</evidence>
<feature type="domain" description="Peptidase A1" evidence="6">
    <location>
        <begin position="44"/>
        <end position="403"/>
    </location>
</feature>
<reference evidence="7" key="1">
    <citation type="submission" date="2007-06" db="EMBL/GenBank/DDBJ databases">
        <title>Full length cDNA sequences from Sitka Spruce (Picea sitchensis).</title>
        <authorList>
            <person name="Ralph S.G."/>
            <person name="Chun H.E."/>
            <person name="Liao N."/>
            <person name="Ali J."/>
            <person name="Reid K."/>
            <person name="Kolosova N."/>
            <person name="Cooper N."/>
            <person name="Cullis C."/>
            <person name="Jancsik S."/>
            <person name="Moore R."/>
            <person name="Mayo M."/>
            <person name="Wagner S."/>
            <person name="Holt R.A."/>
            <person name="Jones S.J.M."/>
            <person name="Marra M.A."/>
            <person name="Ritland C.E."/>
            <person name="Ritland K."/>
            <person name="Bohlmann J."/>
        </authorList>
    </citation>
    <scope>NUCLEOTIDE SEQUENCE</scope>
    <source>
        <tissue evidence="7">Green portion of the leader tissue</tissue>
    </source>
</reference>
<name>B8LN22_PICSI</name>
<proteinExistence type="evidence at transcript level"/>
<feature type="signal peptide" evidence="5">
    <location>
        <begin position="1"/>
        <end position="23"/>
    </location>
</feature>
<comment type="similarity">
    <text evidence="2">Belongs to the peptidase A1 family.</text>
</comment>
<dbReference type="InterPro" id="IPR021109">
    <property type="entry name" value="Peptidase_aspartic_dom_sf"/>
</dbReference>
<evidence type="ECO:0000256" key="4">
    <source>
        <dbReference type="ARBA" id="ARBA00022729"/>
    </source>
</evidence>
<dbReference type="OMA" id="LFICGSN"/>
<dbReference type="PROSITE" id="PS51767">
    <property type="entry name" value="PEPTIDASE_A1"/>
    <property type="match status" value="1"/>
</dbReference>
<accession>B8LN22</accession>
<dbReference type="EMBL" id="EF677210">
    <property type="protein sequence ID" value="ABR17052.1"/>
    <property type="molecule type" value="mRNA"/>
</dbReference>
<dbReference type="InterPro" id="IPR001461">
    <property type="entry name" value="Aspartic_peptidase_A1"/>
</dbReference>
<evidence type="ECO:0000256" key="2">
    <source>
        <dbReference type="ARBA" id="ARBA00007447"/>
    </source>
</evidence>
<dbReference type="InterPro" id="IPR032861">
    <property type="entry name" value="TAXi_N"/>
</dbReference>
<evidence type="ECO:0000256" key="3">
    <source>
        <dbReference type="ARBA" id="ARBA00022525"/>
    </source>
</evidence>
<comment type="subcellular location">
    <subcellularLocation>
        <location evidence="1">Secreted</location>
        <location evidence="1">Extracellular space</location>
    </subcellularLocation>
</comment>
<evidence type="ECO:0000256" key="1">
    <source>
        <dbReference type="ARBA" id="ARBA00004239"/>
    </source>
</evidence>
<dbReference type="FunFam" id="2.40.70.10:FF:000041">
    <property type="entry name" value="Basic 7S globulin"/>
    <property type="match status" value="1"/>
</dbReference>
<evidence type="ECO:0000313" key="7">
    <source>
        <dbReference type="EMBL" id="ABR17052.1"/>
    </source>
</evidence>
<keyword evidence="4 5" id="KW-0732">Signal</keyword>
<dbReference type="GO" id="GO:0005576">
    <property type="term" value="C:extracellular region"/>
    <property type="evidence" value="ECO:0007669"/>
    <property type="project" value="UniProtKB-SubCell"/>
</dbReference>
<feature type="chain" id="PRO_5002874338" description="Peptidase A1 domain-containing protein" evidence="5">
    <location>
        <begin position="24"/>
        <end position="422"/>
    </location>
</feature>
<dbReference type="Pfam" id="PF14541">
    <property type="entry name" value="TAXi_C"/>
    <property type="match status" value="1"/>
</dbReference>
<evidence type="ECO:0000256" key="5">
    <source>
        <dbReference type="SAM" id="SignalP"/>
    </source>
</evidence>
<dbReference type="InterPro" id="IPR032799">
    <property type="entry name" value="TAXi_C"/>
</dbReference>
<dbReference type="SUPFAM" id="SSF50630">
    <property type="entry name" value="Acid proteases"/>
    <property type="match status" value="1"/>
</dbReference>
<keyword evidence="3" id="KW-0964">Secreted</keyword>
<sequence length="422" mass="45270">MASLHLVLITAVIICFCHLPANASQRRPRALVTQITQDPASQRYTVEIRQRTPLRIQRLVLDIEEDYMWVRCDNKSYISSTYSPLGCSAQLCKSYQYSGCGTCYGSRGPGCNNNTCVVAVQGSRSVELAQDVLVLPSSDGSNPGPLARFPQLAFACDLSSNRVISGTVGVAGMTSSTLALPSQLSAAEGFSRKFAMCLPSGNAPGALFFGDEPLVFLPPPGRDLSSQIIRTPLIKNSVYTDVFYLGVQRIEVGGVNVAIDAEKLRFDKDGRGGTKLSTVVRYTQLASPIYNSLEGVFTSVAKKMNITRVASVSPFGACFDSSGVGSTRVGPAVPTIDIVLQGNSTTTWRIFGANSMVRVNNKVLCLGFVDGGDNLQQSIVIGTYQMQDNLLQFDLATSTLGFSSSLLFGQTTCSNFNFTATS</sequence>
<dbReference type="AlphaFoldDB" id="B8LN22"/>
<dbReference type="InterPro" id="IPR033121">
    <property type="entry name" value="PEPTIDASE_A1"/>
</dbReference>
<protein>
    <recommendedName>
        <fullName evidence="6">Peptidase A1 domain-containing protein</fullName>
    </recommendedName>
</protein>
<dbReference type="GO" id="GO:0004190">
    <property type="term" value="F:aspartic-type endopeptidase activity"/>
    <property type="evidence" value="ECO:0007669"/>
    <property type="project" value="InterPro"/>
</dbReference>
<dbReference type="GO" id="GO:0006508">
    <property type="term" value="P:proteolysis"/>
    <property type="evidence" value="ECO:0007669"/>
    <property type="project" value="InterPro"/>
</dbReference>
<organism evidence="7">
    <name type="scientific">Picea sitchensis</name>
    <name type="common">Sitka spruce</name>
    <name type="synonym">Pinus sitchensis</name>
    <dbReference type="NCBI Taxonomy" id="3332"/>
    <lineage>
        <taxon>Eukaryota</taxon>
        <taxon>Viridiplantae</taxon>
        <taxon>Streptophyta</taxon>
        <taxon>Embryophyta</taxon>
        <taxon>Tracheophyta</taxon>
        <taxon>Spermatophyta</taxon>
        <taxon>Pinopsida</taxon>
        <taxon>Pinidae</taxon>
        <taxon>Conifers I</taxon>
        <taxon>Pinales</taxon>
        <taxon>Pinaceae</taxon>
        <taxon>Picea</taxon>
    </lineage>
</organism>
<dbReference type="PANTHER" id="PTHR47965:SF22">
    <property type="entry name" value="EUKARYOTIC ASPARTYL PROTEASE FAMILY PROTEIN"/>
    <property type="match status" value="1"/>
</dbReference>
<dbReference type="Gene3D" id="2.40.70.10">
    <property type="entry name" value="Acid Proteases"/>
    <property type="match status" value="2"/>
</dbReference>
<dbReference type="Pfam" id="PF14543">
    <property type="entry name" value="TAXi_N"/>
    <property type="match status" value="1"/>
</dbReference>